<keyword evidence="2" id="KW-0812">Transmembrane</keyword>
<evidence type="ECO:0000313" key="4">
    <source>
        <dbReference type="Proteomes" id="UP000317171"/>
    </source>
</evidence>
<feature type="compositionally biased region" description="Polar residues" evidence="1">
    <location>
        <begin position="22"/>
        <end position="31"/>
    </location>
</feature>
<dbReference type="RefSeq" id="WP_145213104.1">
    <property type="nucleotide sequence ID" value="NZ_CP036269.1"/>
</dbReference>
<evidence type="ECO:0000256" key="1">
    <source>
        <dbReference type="SAM" id="MobiDB-lite"/>
    </source>
</evidence>
<dbReference type="Proteomes" id="UP000317171">
    <property type="component" value="Chromosome"/>
</dbReference>
<keyword evidence="2" id="KW-1133">Transmembrane helix</keyword>
<dbReference type="AlphaFoldDB" id="A0A517RCA8"/>
<keyword evidence="2" id="KW-0472">Membrane</keyword>
<gene>
    <name evidence="3" type="ORF">Pan241w_15350</name>
</gene>
<dbReference type="Pfam" id="PF04134">
    <property type="entry name" value="DCC1-like"/>
    <property type="match status" value="1"/>
</dbReference>
<reference evidence="3 4" key="1">
    <citation type="submission" date="2019-02" db="EMBL/GenBank/DDBJ databases">
        <title>Deep-cultivation of Planctomycetes and their phenomic and genomic characterization uncovers novel biology.</title>
        <authorList>
            <person name="Wiegand S."/>
            <person name="Jogler M."/>
            <person name="Boedeker C."/>
            <person name="Pinto D."/>
            <person name="Vollmers J."/>
            <person name="Rivas-Marin E."/>
            <person name="Kohn T."/>
            <person name="Peeters S.H."/>
            <person name="Heuer A."/>
            <person name="Rast P."/>
            <person name="Oberbeckmann S."/>
            <person name="Bunk B."/>
            <person name="Jeske O."/>
            <person name="Meyerdierks A."/>
            <person name="Storesund J.E."/>
            <person name="Kallscheuer N."/>
            <person name="Luecker S."/>
            <person name="Lage O.M."/>
            <person name="Pohl T."/>
            <person name="Merkel B.J."/>
            <person name="Hornburger P."/>
            <person name="Mueller R.-W."/>
            <person name="Bruemmer F."/>
            <person name="Labrenz M."/>
            <person name="Spormann A.M."/>
            <person name="Op den Camp H."/>
            <person name="Overmann J."/>
            <person name="Amann R."/>
            <person name="Jetten M.S.M."/>
            <person name="Mascher T."/>
            <person name="Medema M.H."/>
            <person name="Devos D.P."/>
            <person name="Kaster A.-K."/>
            <person name="Ovreas L."/>
            <person name="Rohde M."/>
            <person name="Galperin M.Y."/>
            <person name="Jogler C."/>
        </authorList>
    </citation>
    <scope>NUCLEOTIDE SEQUENCE [LARGE SCALE GENOMIC DNA]</scope>
    <source>
        <strain evidence="3 4">Pan241w</strain>
    </source>
</reference>
<dbReference type="InterPro" id="IPR052927">
    <property type="entry name" value="DCC_oxidoreductase"/>
</dbReference>
<feature type="transmembrane region" description="Helical" evidence="2">
    <location>
        <begin position="110"/>
        <end position="132"/>
    </location>
</feature>
<dbReference type="InterPro" id="IPR007263">
    <property type="entry name" value="DCC1-like"/>
</dbReference>
<name>A0A517RCA8_9PLAN</name>
<protein>
    <recommendedName>
        <fullName evidence="5">Thiol-disulfide oxidoreductase DCC</fullName>
    </recommendedName>
</protein>
<accession>A0A517RCA8</accession>
<feature type="region of interest" description="Disordered" evidence="1">
    <location>
        <begin position="1"/>
        <end position="31"/>
    </location>
</feature>
<dbReference type="PANTHER" id="PTHR33639:SF2">
    <property type="entry name" value="DUF393 DOMAIN-CONTAINING PROTEIN"/>
    <property type="match status" value="1"/>
</dbReference>
<evidence type="ECO:0008006" key="5">
    <source>
        <dbReference type="Google" id="ProtNLM"/>
    </source>
</evidence>
<sequence length="171" mass="19270">MNKSTTVDQTVQESRNEVVPSPVSQTESQEANSGLGVAVDKPVLFFDGVCGLCNSSVDFAIARDRQGRLLYSPLQGETAAALLSEQDIQNIDTVIFRTPKEGRLYRRSAAIVRVLWLLGFPWNVCGWLLWLIPLPIRNLGYRMVAGSRYRLFGKHETCRMPTPEERTRFLP</sequence>
<feature type="compositionally biased region" description="Polar residues" evidence="1">
    <location>
        <begin position="1"/>
        <end position="13"/>
    </location>
</feature>
<dbReference type="PANTHER" id="PTHR33639">
    <property type="entry name" value="THIOL-DISULFIDE OXIDOREDUCTASE DCC"/>
    <property type="match status" value="1"/>
</dbReference>
<dbReference type="OrthoDB" id="9785438at2"/>
<dbReference type="GO" id="GO:0015035">
    <property type="term" value="F:protein-disulfide reductase activity"/>
    <property type="evidence" value="ECO:0007669"/>
    <property type="project" value="InterPro"/>
</dbReference>
<proteinExistence type="predicted"/>
<keyword evidence="4" id="KW-1185">Reference proteome</keyword>
<dbReference type="KEGG" id="gaz:Pan241w_15350"/>
<evidence type="ECO:0000313" key="3">
    <source>
        <dbReference type="EMBL" id="QDT41473.1"/>
    </source>
</evidence>
<evidence type="ECO:0000256" key="2">
    <source>
        <dbReference type="SAM" id="Phobius"/>
    </source>
</evidence>
<organism evidence="3 4">
    <name type="scientific">Gimesia alba</name>
    <dbReference type="NCBI Taxonomy" id="2527973"/>
    <lineage>
        <taxon>Bacteria</taxon>
        <taxon>Pseudomonadati</taxon>
        <taxon>Planctomycetota</taxon>
        <taxon>Planctomycetia</taxon>
        <taxon>Planctomycetales</taxon>
        <taxon>Planctomycetaceae</taxon>
        <taxon>Gimesia</taxon>
    </lineage>
</organism>
<dbReference type="EMBL" id="CP036269">
    <property type="protein sequence ID" value="QDT41473.1"/>
    <property type="molecule type" value="Genomic_DNA"/>
</dbReference>